<feature type="region of interest" description="Disordered" evidence="1">
    <location>
        <begin position="1"/>
        <end position="31"/>
    </location>
</feature>
<keyword evidence="2" id="KW-0472">Membrane</keyword>
<accession>A0ABU7X1G4</accession>
<keyword evidence="2" id="KW-1133">Transmembrane helix</keyword>
<feature type="transmembrane region" description="Helical" evidence="2">
    <location>
        <begin position="119"/>
        <end position="137"/>
    </location>
</feature>
<comment type="caution">
    <text evidence="3">The sequence shown here is derived from an EMBL/GenBank/DDBJ whole genome shotgun (WGS) entry which is preliminary data.</text>
</comment>
<protein>
    <submittedName>
        <fullName evidence="3">Uncharacterized protein</fullName>
    </submittedName>
</protein>
<organism evidence="3 4">
    <name type="scientific">Streptomyces chrestomyceticus</name>
    <dbReference type="NCBI Taxonomy" id="68185"/>
    <lineage>
        <taxon>Bacteria</taxon>
        <taxon>Bacillati</taxon>
        <taxon>Actinomycetota</taxon>
        <taxon>Actinomycetes</taxon>
        <taxon>Kitasatosporales</taxon>
        <taxon>Streptomycetaceae</taxon>
        <taxon>Streptomyces</taxon>
    </lineage>
</organism>
<proteinExistence type="predicted"/>
<evidence type="ECO:0000313" key="4">
    <source>
        <dbReference type="Proteomes" id="UP001348265"/>
    </source>
</evidence>
<gene>
    <name evidence="3" type="ORF">RB636_30955</name>
</gene>
<evidence type="ECO:0000256" key="2">
    <source>
        <dbReference type="SAM" id="Phobius"/>
    </source>
</evidence>
<evidence type="ECO:0000256" key="1">
    <source>
        <dbReference type="SAM" id="MobiDB-lite"/>
    </source>
</evidence>
<reference evidence="3 4" key="1">
    <citation type="submission" date="2023-08" db="EMBL/GenBank/DDBJ databases">
        <authorList>
            <person name="Sharma P."/>
            <person name="Verma V."/>
            <person name="Mohan M.K."/>
            <person name="Dubey A.K."/>
        </authorList>
    </citation>
    <scope>NUCLEOTIDE SEQUENCE [LARGE SCALE GENOMIC DNA]</scope>
    <source>
        <strain evidence="3 4">ADP4</strain>
    </source>
</reference>
<name>A0ABU7X1G4_9ACTN</name>
<sequence>MPAQPAVRQRPRLPDGSGTVPADVGSPLPTEPVEVAFTPVEPDGIAKDPGTGWLQPTGLVVHTGWHAPYPDHARPARPYEYCSSPSSTNRQKKRSTTVMNRSARCAVINLADTVTEGTSMVLTLLGGAIGAWAGYTYSPGTWPGDWRLAFAGGVAVVAAVAAGGMADLFLAPLRQLLTTARNTTRPQVGGHTASGAPATLEEGLAQVAAATEADAASRAASAAWHIDQSENFLRDEDRWRGYEDGEASYFLAPGVWLHYRSETNRYGNAEPSFTLLTGDADQPVSVTGMAQLRHHLAVRAAGLPVAPATATEACIQGDALAGDFTGLHA</sequence>
<evidence type="ECO:0000313" key="3">
    <source>
        <dbReference type="EMBL" id="MEF3117600.1"/>
    </source>
</evidence>
<dbReference type="RefSeq" id="WP_331788973.1">
    <property type="nucleotide sequence ID" value="NZ_JAVFKM010000020.1"/>
</dbReference>
<feature type="transmembrane region" description="Helical" evidence="2">
    <location>
        <begin position="149"/>
        <end position="171"/>
    </location>
</feature>
<keyword evidence="2" id="KW-0812">Transmembrane</keyword>
<keyword evidence="4" id="KW-1185">Reference proteome</keyword>
<dbReference type="EMBL" id="JAVFKM010000020">
    <property type="protein sequence ID" value="MEF3117600.1"/>
    <property type="molecule type" value="Genomic_DNA"/>
</dbReference>
<dbReference type="Proteomes" id="UP001348265">
    <property type="component" value="Unassembled WGS sequence"/>
</dbReference>